<gene>
    <name evidence="3" type="ORF">Cvel_20048</name>
</gene>
<reference evidence="3" key="1">
    <citation type="submission" date="2014-11" db="EMBL/GenBank/DDBJ databases">
        <authorList>
            <person name="Otto D Thomas"/>
            <person name="Naeem Raeece"/>
        </authorList>
    </citation>
    <scope>NUCLEOTIDE SEQUENCE</scope>
</reference>
<accession>A0A0G4G3P9</accession>
<keyword evidence="2" id="KW-0732">Signal</keyword>
<evidence type="ECO:0000313" key="3">
    <source>
        <dbReference type="EMBL" id="CEM22686.1"/>
    </source>
</evidence>
<dbReference type="AlphaFoldDB" id="A0A0G4G3P9"/>
<protein>
    <submittedName>
        <fullName evidence="3">Uncharacterized protein</fullName>
    </submittedName>
</protein>
<feature type="signal peptide" evidence="2">
    <location>
        <begin position="1"/>
        <end position="26"/>
    </location>
</feature>
<proteinExistence type="predicted"/>
<feature type="region of interest" description="Disordered" evidence="1">
    <location>
        <begin position="67"/>
        <end position="98"/>
    </location>
</feature>
<sequence length="117" mass="12785">MYVRVHSASFLQACLHLLLHATDAKGQAMALSAFQSLVKMEDIREGVLLVMERLVLPRLREVLQQQLQQDRGKGKGGQKGTKKGETASTGDESRAGATSALETGDLVLRVLQLKRSL</sequence>
<name>A0A0G4G3P9_9ALVE</name>
<evidence type="ECO:0000256" key="1">
    <source>
        <dbReference type="SAM" id="MobiDB-lite"/>
    </source>
</evidence>
<feature type="chain" id="PRO_5005190156" evidence="2">
    <location>
        <begin position="27"/>
        <end position="117"/>
    </location>
</feature>
<organism evidence="3">
    <name type="scientific">Chromera velia CCMP2878</name>
    <dbReference type="NCBI Taxonomy" id="1169474"/>
    <lineage>
        <taxon>Eukaryota</taxon>
        <taxon>Sar</taxon>
        <taxon>Alveolata</taxon>
        <taxon>Colpodellida</taxon>
        <taxon>Chromeraceae</taxon>
        <taxon>Chromera</taxon>
    </lineage>
</organism>
<dbReference type="EMBL" id="CDMZ01000852">
    <property type="protein sequence ID" value="CEM22686.1"/>
    <property type="molecule type" value="Genomic_DNA"/>
</dbReference>
<dbReference type="VEuPathDB" id="CryptoDB:Cvel_20048"/>
<evidence type="ECO:0000256" key="2">
    <source>
        <dbReference type="SAM" id="SignalP"/>
    </source>
</evidence>